<dbReference type="GO" id="GO:0005737">
    <property type="term" value="C:cytoplasm"/>
    <property type="evidence" value="ECO:0007669"/>
    <property type="project" value="TreeGrafter"/>
</dbReference>
<dbReference type="InterPro" id="IPR022657">
    <property type="entry name" value="De-COase2_CS"/>
</dbReference>
<dbReference type="FunFam" id="3.20.20.10:FF:000005">
    <property type="entry name" value="Ornithine decarboxylase"/>
    <property type="match status" value="1"/>
</dbReference>
<proteinExistence type="inferred from homology"/>
<dbReference type="SUPFAM" id="SSF51419">
    <property type="entry name" value="PLP-binding barrel"/>
    <property type="match status" value="1"/>
</dbReference>
<dbReference type="Proteomes" id="UP001152300">
    <property type="component" value="Unassembled WGS sequence"/>
</dbReference>
<dbReference type="SUPFAM" id="SSF50621">
    <property type="entry name" value="Alanine racemase C-terminal domain-like"/>
    <property type="match status" value="1"/>
</dbReference>
<gene>
    <name evidence="8" type="ORF">OCU04_003531</name>
</gene>
<keyword evidence="3" id="KW-0210">Decarboxylase</keyword>
<organism evidence="8 9">
    <name type="scientific">Sclerotinia nivalis</name>
    <dbReference type="NCBI Taxonomy" id="352851"/>
    <lineage>
        <taxon>Eukaryota</taxon>
        <taxon>Fungi</taxon>
        <taxon>Dikarya</taxon>
        <taxon>Ascomycota</taxon>
        <taxon>Pezizomycotina</taxon>
        <taxon>Leotiomycetes</taxon>
        <taxon>Helotiales</taxon>
        <taxon>Sclerotiniaceae</taxon>
        <taxon>Sclerotinia</taxon>
    </lineage>
</organism>
<dbReference type="GO" id="GO:0004586">
    <property type="term" value="F:ornithine decarboxylase activity"/>
    <property type="evidence" value="ECO:0007669"/>
    <property type="project" value="TreeGrafter"/>
</dbReference>
<dbReference type="InterPro" id="IPR029066">
    <property type="entry name" value="PLP-binding_barrel"/>
</dbReference>
<feature type="domain" description="Orn/DAP/Arg decarboxylase 2 N-terminal" evidence="7">
    <location>
        <begin position="75"/>
        <end position="286"/>
    </location>
</feature>
<comment type="caution">
    <text evidence="8">The sequence shown here is derived from an EMBL/GenBank/DDBJ whole genome shotgun (WGS) entry which is preliminary data.</text>
</comment>
<evidence type="ECO:0000256" key="2">
    <source>
        <dbReference type="ARBA" id="ARBA00008872"/>
    </source>
</evidence>
<dbReference type="PRINTS" id="PR01182">
    <property type="entry name" value="ORNDCRBXLASE"/>
</dbReference>
<evidence type="ECO:0000256" key="3">
    <source>
        <dbReference type="ARBA" id="ARBA00022793"/>
    </source>
</evidence>
<feature type="active site" description="Proton donor" evidence="6">
    <location>
        <position position="363"/>
    </location>
</feature>
<comment type="similarity">
    <text evidence="2">Belongs to the Orn/Lys/Arg decarboxylase class-II family.</text>
</comment>
<dbReference type="Gene3D" id="3.20.20.10">
    <property type="entry name" value="Alanine racemase"/>
    <property type="match status" value="1"/>
</dbReference>
<keyword evidence="4 6" id="KW-0663">Pyridoxal phosphate</keyword>
<feature type="modified residue" description="N6-(pyridoxal phosphate)lysine" evidence="6">
    <location>
        <position position="79"/>
    </location>
</feature>
<protein>
    <recommendedName>
        <fullName evidence="7">Orn/DAP/Arg decarboxylase 2 N-terminal domain-containing protein</fullName>
    </recommendedName>
</protein>
<dbReference type="AlphaFoldDB" id="A0A9X0AS71"/>
<dbReference type="CDD" id="cd00622">
    <property type="entry name" value="PLPDE_III_ODC"/>
    <property type="match status" value="1"/>
</dbReference>
<keyword evidence="5" id="KW-0456">Lyase</keyword>
<dbReference type="InterPro" id="IPR002433">
    <property type="entry name" value="Orn_de-COase"/>
</dbReference>
<dbReference type="PROSITE" id="PS00879">
    <property type="entry name" value="ODR_DC_2_2"/>
    <property type="match status" value="1"/>
</dbReference>
<reference evidence="8" key="1">
    <citation type="submission" date="2022-11" db="EMBL/GenBank/DDBJ databases">
        <title>Genome Resource of Sclerotinia nivalis Strain SnTB1, a Plant Pathogen Isolated from American Ginseng.</title>
        <authorList>
            <person name="Fan S."/>
        </authorList>
    </citation>
    <scope>NUCLEOTIDE SEQUENCE</scope>
    <source>
        <strain evidence="8">SnTB1</strain>
    </source>
</reference>
<dbReference type="Pfam" id="PF02784">
    <property type="entry name" value="Orn_Arg_deC_N"/>
    <property type="match status" value="1"/>
</dbReference>
<evidence type="ECO:0000313" key="9">
    <source>
        <dbReference type="Proteomes" id="UP001152300"/>
    </source>
</evidence>
<dbReference type="InterPro" id="IPR000183">
    <property type="entry name" value="Orn/DAP/Arg_de-COase"/>
</dbReference>
<evidence type="ECO:0000256" key="5">
    <source>
        <dbReference type="ARBA" id="ARBA00023239"/>
    </source>
</evidence>
<name>A0A9X0AS71_9HELO</name>
<comment type="cofactor">
    <cofactor evidence="1 6">
        <name>pyridoxal 5'-phosphate</name>
        <dbReference type="ChEBI" id="CHEBI:597326"/>
    </cofactor>
</comment>
<evidence type="ECO:0000313" key="8">
    <source>
        <dbReference type="EMBL" id="KAJ8067949.1"/>
    </source>
</evidence>
<evidence type="ECO:0000256" key="1">
    <source>
        <dbReference type="ARBA" id="ARBA00001933"/>
    </source>
</evidence>
<dbReference type="GO" id="GO:0033387">
    <property type="term" value="P:putrescine biosynthetic process from arginine, via ornithine"/>
    <property type="evidence" value="ECO:0007669"/>
    <property type="project" value="TreeGrafter"/>
</dbReference>
<accession>A0A9X0AS71</accession>
<dbReference type="PANTHER" id="PTHR11482:SF6">
    <property type="entry name" value="ORNITHINE DECARBOXYLASE 1-RELATED"/>
    <property type="match status" value="1"/>
</dbReference>
<dbReference type="InterPro" id="IPR022644">
    <property type="entry name" value="De-COase2_N"/>
</dbReference>
<sequence>MLLASESNFLSASRGIDDQFYSAMPELTTNTCKRPSQSAEKLLNDTIYQHVSHIEQFPHILGFNDSFFVADIEEIRPVKCNPDTVFLKVLMQLGVGFDCASVEEMHTVLSLGAHPSSITFANPCKAPEALAFAYKVGIRKTTFDNLDELDNIKKYMPNAQLLLRIFANDSSAIVSLGEKYGAPLESCRALLVRARELGMDVVGTTFHIGSGASDPDAIRKAIAHSRLVWDIAQSLGFSLRIVDIGGGFQSTETAFGPMATVVSSAISEASFPEQTKFIAEPGRFYARSVFTLVCRVISRRISTGPEASKALEMLYQNDGVYGNFMNGLTEKEEFTPTLIRSKINGNLARKTGEHAYKIWGPTCDSTDCVSRRATFPCEVKVGDFLVYRNMGGKSLSGLAVDGILIKSAAYTSATATRFNGFSSQAGTVYICSRSENDAQAEECTSEEKNCSEMAKAFKSPTVEL</sequence>
<dbReference type="InterPro" id="IPR009006">
    <property type="entry name" value="Ala_racemase/Decarboxylase_C"/>
</dbReference>
<evidence type="ECO:0000259" key="7">
    <source>
        <dbReference type="Pfam" id="PF02784"/>
    </source>
</evidence>
<keyword evidence="9" id="KW-1185">Reference proteome</keyword>
<evidence type="ECO:0000256" key="4">
    <source>
        <dbReference type="ARBA" id="ARBA00022898"/>
    </source>
</evidence>
<dbReference type="PANTHER" id="PTHR11482">
    <property type="entry name" value="ARGININE/DIAMINOPIMELATE/ORNITHINE DECARBOXYLASE"/>
    <property type="match status" value="1"/>
</dbReference>
<dbReference type="Gene3D" id="2.40.37.10">
    <property type="entry name" value="Lyase, Ornithine Decarboxylase, Chain A, domain 1"/>
    <property type="match status" value="1"/>
</dbReference>
<dbReference type="EMBL" id="JAPEIS010000003">
    <property type="protein sequence ID" value="KAJ8067949.1"/>
    <property type="molecule type" value="Genomic_DNA"/>
</dbReference>
<evidence type="ECO:0000256" key="6">
    <source>
        <dbReference type="PIRSR" id="PIRSR600183-50"/>
    </source>
</evidence>
<dbReference type="OrthoDB" id="5034579at2759"/>
<dbReference type="PRINTS" id="PR01179">
    <property type="entry name" value="ODADCRBXLASE"/>
</dbReference>